<organism evidence="2 3">
    <name type="scientific">Leptidea sinapis</name>
    <dbReference type="NCBI Taxonomy" id="189913"/>
    <lineage>
        <taxon>Eukaryota</taxon>
        <taxon>Metazoa</taxon>
        <taxon>Ecdysozoa</taxon>
        <taxon>Arthropoda</taxon>
        <taxon>Hexapoda</taxon>
        <taxon>Insecta</taxon>
        <taxon>Pterygota</taxon>
        <taxon>Neoptera</taxon>
        <taxon>Endopterygota</taxon>
        <taxon>Lepidoptera</taxon>
        <taxon>Glossata</taxon>
        <taxon>Ditrysia</taxon>
        <taxon>Papilionoidea</taxon>
        <taxon>Pieridae</taxon>
        <taxon>Dismorphiinae</taxon>
        <taxon>Leptidea</taxon>
    </lineage>
</organism>
<protein>
    <submittedName>
        <fullName evidence="2">Uncharacterized protein</fullName>
    </submittedName>
</protein>
<dbReference type="Gene3D" id="1.25.40.10">
    <property type="entry name" value="Tetratricopeptide repeat domain"/>
    <property type="match status" value="1"/>
</dbReference>
<dbReference type="AlphaFoldDB" id="A0A5E4QB71"/>
<evidence type="ECO:0000313" key="3">
    <source>
        <dbReference type="Proteomes" id="UP000324832"/>
    </source>
</evidence>
<evidence type="ECO:0000256" key="1">
    <source>
        <dbReference type="SAM" id="MobiDB-lite"/>
    </source>
</evidence>
<feature type="compositionally biased region" description="Basic residues" evidence="1">
    <location>
        <begin position="84"/>
        <end position="95"/>
    </location>
</feature>
<evidence type="ECO:0000313" key="2">
    <source>
        <dbReference type="EMBL" id="VVC94301.1"/>
    </source>
</evidence>
<dbReference type="Proteomes" id="UP000324832">
    <property type="component" value="Unassembled WGS sequence"/>
</dbReference>
<accession>A0A5E4QB71</accession>
<dbReference type="InterPro" id="IPR011990">
    <property type="entry name" value="TPR-like_helical_dom_sf"/>
</dbReference>
<dbReference type="EMBL" id="FZQP02001937">
    <property type="protein sequence ID" value="VVC94301.1"/>
    <property type="molecule type" value="Genomic_DNA"/>
</dbReference>
<keyword evidence="3" id="KW-1185">Reference proteome</keyword>
<sequence length="105" mass="11472">MKPCWASTLDALGHACRRLKCYHEAEYWHERALALRPARAESLAGLALALALQGHVARAGDVLHAALAREPAHGVAAGLLERLKRSRSSRSRRSPSPRSPPPPRN</sequence>
<gene>
    <name evidence="2" type="ORF">LSINAPIS_LOCUS6283</name>
</gene>
<name>A0A5E4QB71_9NEOP</name>
<reference evidence="2 3" key="1">
    <citation type="submission" date="2017-07" db="EMBL/GenBank/DDBJ databases">
        <authorList>
            <person name="Talla V."/>
            <person name="Backstrom N."/>
        </authorList>
    </citation>
    <scope>NUCLEOTIDE SEQUENCE [LARGE SCALE GENOMIC DNA]</scope>
</reference>
<proteinExistence type="predicted"/>
<feature type="region of interest" description="Disordered" evidence="1">
    <location>
        <begin position="82"/>
        <end position="105"/>
    </location>
</feature>
<dbReference type="SUPFAM" id="SSF48452">
    <property type="entry name" value="TPR-like"/>
    <property type="match status" value="1"/>
</dbReference>